<organism evidence="1 2">
    <name type="scientific">Cyanomargarita calcarea GSE-NOS-MK-12-04C</name>
    <dbReference type="NCBI Taxonomy" id="2839659"/>
    <lineage>
        <taxon>Bacteria</taxon>
        <taxon>Bacillati</taxon>
        <taxon>Cyanobacteriota</taxon>
        <taxon>Cyanophyceae</taxon>
        <taxon>Nostocales</taxon>
        <taxon>Cyanomargaritaceae</taxon>
        <taxon>Cyanomargarita</taxon>
    </lineage>
</organism>
<reference evidence="1" key="2">
    <citation type="journal article" date="2022" name="Microbiol. Resour. Announc.">
        <title>Metagenome Sequencing to Explore Phylogenomics of Terrestrial Cyanobacteria.</title>
        <authorList>
            <person name="Ward R.D."/>
            <person name="Stajich J.E."/>
            <person name="Johansen J.R."/>
            <person name="Huntemann M."/>
            <person name="Clum A."/>
            <person name="Foster B."/>
            <person name="Foster B."/>
            <person name="Roux S."/>
            <person name="Palaniappan K."/>
            <person name="Varghese N."/>
            <person name="Mukherjee S."/>
            <person name="Reddy T.B.K."/>
            <person name="Daum C."/>
            <person name="Copeland A."/>
            <person name="Chen I.A."/>
            <person name="Ivanova N.N."/>
            <person name="Kyrpides N.C."/>
            <person name="Shapiro N."/>
            <person name="Eloe-Fadrosh E.A."/>
            <person name="Pietrasiak N."/>
        </authorList>
    </citation>
    <scope>NUCLEOTIDE SEQUENCE</scope>
    <source>
        <strain evidence="1">GSE-NOS-MK-12-04C</strain>
    </source>
</reference>
<reference evidence="1" key="1">
    <citation type="submission" date="2021-05" db="EMBL/GenBank/DDBJ databases">
        <authorList>
            <person name="Pietrasiak N."/>
            <person name="Ward R."/>
            <person name="Stajich J.E."/>
            <person name="Kurbessoian T."/>
        </authorList>
    </citation>
    <scope>NUCLEOTIDE SEQUENCE</scope>
    <source>
        <strain evidence="1">GSE-NOS-MK-12-04C</strain>
    </source>
</reference>
<evidence type="ECO:0000313" key="2">
    <source>
        <dbReference type="Proteomes" id="UP000729701"/>
    </source>
</evidence>
<dbReference type="EMBL" id="JAHHGZ010000008">
    <property type="protein sequence ID" value="MBW4667650.1"/>
    <property type="molecule type" value="Genomic_DNA"/>
</dbReference>
<gene>
    <name evidence="1" type="ORF">KME60_09485</name>
</gene>
<dbReference type="Gene3D" id="1.10.1660.10">
    <property type="match status" value="1"/>
</dbReference>
<dbReference type="AlphaFoldDB" id="A0A951UUC1"/>
<dbReference type="InterPro" id="IPR009061">
    <property type="entry name" value="DNA-bd_dom_put_sf"/>
</dbReference>
<comment type="caution">
    <text evidence="1">The sequence shown here is derived from an EMBL/GenBank/DDBJ whole genome shotgun (WGS) entry which is preliminary data.</text>
</comment>
<accession>A0A951UUC1</accession>
<protein>
    <submittedName>
        <fullName evidence="1">MerR family transcriptional regulator</fullName>
    </submittedName>
</protein>
<dbReference type="Proteomes" id="UP000729701">
    <property type="component" value="Unassembled WGS sequence"/>
</dbReference>
<sequence length="168" mass="19303">MNQMSGFTRQETMHLAGCTSSRLAYLEKVSLIVPYRFGNNARPTVIFSWEQLLEIRAIKNLRKDVSLQTVRKLIKFLDDSGYDNSLRDKQLVVVGEEIFWVKQDWSDFGENLPTAVKVAGKSDKQVGQYVLIVIPPLIDIVNEIWKAARRSKIVDFKSFEKRAKTLPI</sequence>
<evidence type="ECO:0000313" key="1">
    <source>
        <dbReference type="EMBL" id="MBW4667650.1"/>
    </source>
</evidence>
<proteinExistence type="predicted"/>
<name>A0A951UUC1_9CYAN</name>
<dbReference type="SUPFAM" id="SSF46955">
    <property type="entry name" value="Putative DNA-binding domain"/>
    <property type="match status" value="1"/>
</dbReference>